<organism evidence="1 2">
    <name type="scientific">Pleurodeles waltl</name>
    <name type="common">Iberian ribbed newt</name>
    <dbReference type="NCBI Taxonomy" id="8319"/>
    <lineage>
        <taxon>Eukaryota</taxon>
        <taxon>Metazoa</taxon>
        <taxon>Chordata</taxon>
        <taxon>Craniata</taxon>
        <taxon>Vertebrata</taxon>
        <taxon>Euteleostomi</taxon>
        <taxon>Amphibia</taxon>
        <taxon>Batrachia</taxon>
        <taxon>Caudata</taxon>
        <taxon>Salamandroidea</taxon>
        <taxon>Salamandridae</taxon>
        <taxon>Pleurodelinae</taxon>
        <taxon>Pleurodeles</taxon>
    </lineage>
</organism>
<protein>
    <submittedName>
        <fullName evidence="1">Uncharacterized protein</fullName>
    </submittedName>
</protein>
<reference evidence="1" key="1">
    <citation type="journal article" date="2022" name="bioRxiv">
        <title>Sequencing and chromosome-scale assembly of the giantPleurodeles waltlgenome.</title>
        <authorList>
            <person name="Brown T."/>
            <person name="Elewa A."/>
            <person name="Iarovenko S."/>
            <person name="Subramanian E."/>
            <person name="Araus A.J."/>
            <person name="Petzold A."/>
            <person name="Susuki M."/>
            <person name="Suzuki K.-i.T."/>
            <person name="Hayashi T."/>
            <person name="Toyoda A."/>
            <person name="Oliveira C."/>
            <person name="Osipova E."/>
            <person name="Leigh N.D."/>
            <person name="Simon A."/>
            <person name="Yun M.H."/>
        </authorList>
    </citation>
    <scope>NUCLEOTIDE SEQUENCE</scope>
    <source>
        <strain evidence="1">20211129_DDA</strain>
        <tissue evidence="1">Liver</tissue>
    </source>
</reference>
<name>A0AAV7LM40_PLEWA</name>
<keyword evidence="2" id="KW-1185">Reference proteome</keyword>
<evidence type="ECO:0000313" key="2">
    <source>
        <dbReference type="Proteomes" id="UP001066276"/>
    </source>
</evidence>
<comment type="caution">
    <text evidence="1">The sequence shown here is derived from an EMBL/GenBank/DDBJ whole genome shotgun (WGS) entry which is preliminary data.</text>
</comment>
<sequence>MNAFRGHGLAAIAHDCLKAELPVPLRDRGYRGDPTCRRGHHGGIQQPLTGQRNTADLKTTARCWQNHEGNASCSSGRAAVSNSAEALERTNRCTKHDWAIAQPKVMAAQQALSSPSTVPDDPPAMYVTDRILQEITAVGRRFEAMDLKIMDLFAASVSIRTDIACFSDKVADLDQHFTKVEDHVRTLPKHGAELQSLREKLTDLEDRS</sequence>
<evidence type="ECO:0000313" key="1">
    <source>
        <dbReference type="EMBL" id="KAJ1092122.1"/>
    </source>
</evidence>
<dbReference type="AlphaFoldDB" id="A0AAV7LM40"/>
<dbReference type="Proteomes" id="UP001066276">
    <property type="component" value="Chromosome 11"/>
</dbReference>
<gene>
    <name evidence="1" type="ORF">NDU88_005234</name>
</gene>
<dbReference type="EMBL" id="JANPWB010000015">
    <property type="protein sequence ID" value="KAJ1092122.1"/>
    <property type="molecule type" value="Genomic_DNA"/>
</dbReference>
<accession>A0AAV7LM40</accession>
<proteinExistence type="predicted"/>